<name>A0ACB7XSX3_9ERIC</name>
<comment type="caution">
    <text evidence="1">The sequence shown here is derived from an EMBL/GenBank/DDBJ whole genome shotgun (WGS) entry which is preliminary data.</text>
</comment>
<keyword evidence="2" id="KW-1185">Reference proteome</keyword>
<dbReference type="EMBL" id="CM037151">
    <property type="protein sequence ID" value="KAH7844104.1"/>
    <property type="molecule type" value="Genomic_DNA"/>
</dbReference>
<accession>A0ACB7XSX3</accession>
<evidence type="ECO:0000313" key="2">
    <source>
        <dbReference type="Proteomes" id="UP000828048"/>
    </source>
</evidence>
<protein>
    <submittedName>
        <fullName evidence="1">Uncharacterized protein</fullName>
    </submittedName>
</protein>
<sequence length="301" mass="33496">MNCTLESWPEPIVRVQSLSDSGITVIPEQYIKPPSDRPTTTTTPSEYNISIPIIDLSHLLSPDSTLRQVTMSQVTSACREWGFFQAVNHGVSHDLITRMREPTLPLSCRELVAEYGNELAMLCGKLMKVFSVNLGLEEDYLQKAFGGEEVGACLRVNYYPKSPQPDLTLGLSPHSDPGGMTLLLPDEHVSGLGGMDWVSVKPVPNAFIVNIGDQIQVISNATYKSVEHRVIVNSEKERVSIAFFCNPVGNIPIEPAKELIKEEEEEPGALYQAMTFNEYRMFIRRMGPCGKSQVNSLHFPR</sequence>
<proteinExistence type="predicted"/>
<organism evidence="1 2">
    <name type="scientific">Vaccinium darrowii</name>
    <dbReference type="NCBI Taxonomy" id="229202"/>
    <lineage>
        <taxon>Eukaryota</taxon>
        <taxon>Viridiplantae</taxon>
        <taxon>Streptophyta</taxon>
        <taxon>Embryophyta</taxon>
        <taxon>Tracheophyta</taxon>
        <taxon>Spermatophyta</taxon>
        <taxon>Magnoliopsida</taxon>
        <taxon>eudicotyledons</taxon>
        <taxon>Gunneridae</taxon>
        <taxon>Pentapetalae</taxon>
        <taxon>asterids</taxon>
        <taxon>Ericales</taxon>
        <taxon>Ericaceae</taxon>
        <taxon>Vaccinioideae</taxon>
        <taxon>Vaccinieae</taxon>
        <taxon>Vaccinium</taxon>
    </lineage>
</organism>
<gene>
    <name evidence="1" type="ORF">Vadar_024347</name>
</gene>
<evidence type="ECO:0000313" key="1">
    <source>
        <dbReference type="EMBL" id="KAH7844104.1"/>
    </source>
</evidence>
<dbReference type="Proteomes" id="UP000828048">
    <property type="component" value="Chromosome 1"/>
</dbReference>
<reference evidence="1 2" key="1">
    <citation type="journal article" date="2021" name="Hortic Res">
        <title>High-quality reference genome and annotation aids understanding of berry development for evergreen blueberry (Vaccinium darrowii).</title>
        <authorList>
            <person name="Yu J."/>
            <person name="Hulse-Kemp A.M."/>
            <person name="Babiker E."/>
            <person name="Staton M."/>
        </authorList>
    </citation>
    <scope>NUCLEOTIDE SEQUENCE [LARGE SCALE GENOMIC DNA]</scope>
    <source>
        <strain evidence="2">cv. NJ 8807/NJ 8810</strain>
        <tissue evidence="1">Young leaf</tissue>
    </source>
</reference>